<evidence type="ECO:0000256" key="1">
    <source>
        <dbReference type="ARBA" id="ARBA00004141"/>
    </source>
</evidence>
<keyword evidence="3" id="KW-0808">Transferase</keyword>
<comment type="subcellular location">
    <subcellularLocation>
        <location evidence="1">Membrane</location>
        <topology evidence="1">Multi-pass membrane protein</topology>
    </subcellularLocation>
</comment>
<organism evidence="9 10">
    <name type="scientific">Pseudomonas turukhanskensis</name>
    <dbReference type="NCBI Taxonomy" id="1806536"/>
    <lineage>
        <taxon>Bacteria</taxon>
        <taxon>Pseudomonadati</taxon>
        <taxon>Pseudomonadota</taxon>
        <taxon>Gammaproteobacteria</taxon>
        <taxon>Pseudomonadales</taxon>
        <taxon>Pseudomonadaceae</taxon>
        <taxon>Pseudomonas</taxon>
    </lineage>
</organism>
<evidence type="ECO:0000256" key="7">
    <source>
        <dbReference type="SAM" id="Phobius"/>
    </source>
</evidence>
<dbReference type="InterPro" id="IPR017473">
    <property type="entry name" value="Undecaprenyl-P_gluc_Ptfrase"/>
</dbReference>
<dbReference type="Pfam" id="PF02397">
    <property type="entry name" value="Bac_transf"/>
    <property type="match status" value="1"/>
</dbReference>
<keyword evidence="10" id="KW-1185">Reference proteome</keyword>
<feature type="transmembrane region" description="Helical" evidence="7">
    <location>
        <begin position="77"/>
        <end position="98"/>
    </location>
</feature>
<accession>A0A9W6K267</accession>
<dbReference type="NCBIfam" id="TIGR03023">
    <property type="entry name" value="WcaJ_sugtrans"/>
    <property type="match status" value="1"/>
</dbReference>
<feature type="transmembrane region" description="Helical" evidence="7">
    <location>
        <begin position="110"/>
        <end position="131"/>
    </location>
</feature>
<gene>
    <name evidence="9" type="primary">gumD</name>
    <name evidence="9" type="ORF">GCM10017655_11730</name>
</gene>
<keyword evidence="4 7" id="KW-0812">Transmembrane</keyword>
<dbReference type="InterPro" id="IPR003362">
    <property type="entry name" value="Bact_transf"/>
</dbReference>
<reference evidence="9" key="2">
    <citation type="submission" date="2023-01" db="EMBL/GenBank/DDBJ databases">
        <authorList>
            <person name="Sun Q."/>
            <person name="Evtushenko L."/>
        </authorList>
    </citation>
    <scope>NUCLEOTIDE SEQUENCE</scope>
    <source>
        <strain evidence="9">VKM B-2935</strain>
    </source>
</reference>
<evidence type="ECO:0000313" key="10">
    <source>
        <dbReference type="Proteomes" id="UP001143328"/>
    </source>
</evidence>
<protein>
    <submittedName>
        <fullName evidence="9">GumD protein</fullName>
    </submittedName>
</protein>
<dbReference type="EMBL" id="BSFN01000002">
    <property type="protein sequence ID" value="GLK88111.1"/>
    <property type="molecule type" value="Genomic_DNA"/>
</dbReference>
<evidence type="ECO:0000313" key="9">
    <source>
        <dbReference type="EMBL" id="GLK88111.1"/>
    </source>
</evidence>
<dbReference type="InterPro" id="IPR036291">
    <property type="entry name" value="NAD(P)-bd_dom_sf"/>
</dbReference>
<keyword evidence="6 7" id="KW-0472">Membrane</keyword>
<dbReference type="SUPFAM" id="SSF51735">
    <property type="entry name" value="NAD(P)-binding Rossmann-fold domains"/>
    <property type="match status" value="1"/>
</dbReference>
<dbReference type="GO" id="GO:0016020">
    <property type="term" value="C:membrane"/>
    <property type="evidence" value="ECO:0007669"/>
    <property type="project" value="UniProtKB-SubCell"/>
</dbReference>
<evidence type="ECO:0000256" key="5">
    <source>
        <dbReference type="ARBA" id="ARBA00022989"/>
    </source>
</evidence>
<evidence type="ECO:0000259" key="8">
    <source>
        <dbReference type="Pfam" id="PF02397"/>
    </source>
</evidence>
<comment type="similarity">
    <text evidence="2">Belongs to the bacterial sugar transferase family.</text>
</comment>
<reference evidence="9" key="1">
    <citation type="journal article" date="2014" name="Int. J. Syst. Evol. Microbiol.">
        <title>Complete genome sequence of Corynebacterium casei LMG S-19264T (=DSM 44701T), isolated from a smear-ripened cheese.</title>
        <authorList>
            <consortium name="US DOE Joint Genome Institute (JGI-PGF)"/>
            <person name="Walter F."/>
            <person name="Albersmeier A."/>
            <person name="Kalinowski J."/>
            <person name="Ruckert C."/>
        </authorList>
    </citation>
    <scope>NUCLEOTIDE SEQUENCE</scope>
    <source>
        <strain evidence="9">VKM B-2935</strain>
    </source>
</reference>
<dbReference type="GO" id="GO:0016780">
    <property type="term" value="F:phosphotransferase activity, for other substituted phosphate groups"/>
    <property type="evidence" value="ECO:0007669"/>
    <property type="project" value="TreeGrafter"/>
</dbReference>
<evidence type="ECO:0000256" key="4">
    <source>
        <dbReference type="ARBA" id="ARBA00022692"/>
    </source>
</evidence>
<dbReference type="PANTHER" id="PTHR30576">
    <property type="entry name" value="COLANIC BIOSYNTHESIS UDP-GLUCOSE LIPID CARRIER TRANSFERASE"/>
    <property type="match status" value="1"/>
</dbReference>
<dbReference type="Pfam" id="PF13727">
    <property type="entry name" value="CoA_binding_3"/>
    <property type="match status" value="1"/>
</dbReference>
<evidence type="ECO:0000256" key="6">
    <source>
        <dbReference type="ARBA" id="ARBA00023136"/>
    </source>
</evidence>
<dbReference type="PANTHER" id="PTHR30576:SF0">
    <property type="entry name" value="UNDECAPRENYL-PHOSPHATE N-ACETYLGALACTOSAMINYL 1-PHOSPHATE TRANSFERASE-RELATED"/>
    <property type="match status" value="1"/>
</dbReference>
<comment type="caution">
    <text evidence="9">The sequence shown here is derived from an EMBL/GenBank/DDBJ whole genome shotgun (WGS) entry which is preliminary data.</text>
</comment>
<dbReference type="NCBIfam" id="TIGR03025">
    <property type="entry name" value="EPS_sugtrans"/>
    <property type="match status" value="1"/>
</dbReference>
<keyword evidence="5 7" id="KW-1133">Transmembrane helix</keyword>
<name>A0A9W6K267_9PSED</name>
<evidence type="ECO:0000256" key="3">
    <source>
        <dbReference type="ARBA" id="ARBA00022679"/>
    </source>
</evidence>
<sequence length="464" mass="52181">MTSQHSNLMANRRGLTFWGQWVTAMFLANLVLTALVVMKFGSIPSEYRVLGVLTILGSVPCYAALQVYHKRHRLLSGMGRLLAGWCLLLGAMMTIAFATQTTGVYSREVVFSWAILGFAVQVLSYIPLRMLTRLHSRKLRKDRRSVIVGTGSLAKDLADKLSHPSRVPLIGMIATEKSDPADDNGLPVLGTLSELRDVIERENIRRVYIAVPLGEVQHIENIYIDLLDMSVDVVWIPDFGSMLLLNQSISEIEHMPAIYLNESPISSHPAALFAKEAMERTLAALALLLLSPLMIGIAIAVRRSSPGPILFKQERHGWNGEVIKVWKFRSMRVHAPETVVKQATRGDDRITKVGAFIRRTSLDELPQLFNVVFGEMALVGPRPHAVTHNIYYTDKIRAYMARHRIKPGITGLAQITGHRGETETIDKMQQRVNQDLNYINQWSLWLDVKILIKTPFTLLSKNIY</sequence>
<dbReference type="Proteomes" id="UP001143328">
    <property type="component" value="Unassembled WGS sequence"/>
</dbReference>
<feature type="transmembrane region" description="Helical" evidence="7">
    <location>
        <begin position="47"/>
        <end position="65"/>
    </location>
</feature>
<dbReference type="Gene3D" id="3.40.50.720">
    <property type="entry name" value="NAD(P)-binding Rossmann-like Domain"/>
    <property type="match status" value="1"/>
</dbReference>
<dbReference type="RefSeq" id="WP_271194335.1">
    <property type="nucleotide sequence ID" value="NZ_BSFN01000002.1"/>
</dbReference>
<feature type="transmembrane region" description="Helical" evidence="7">
    <location>
        <begin position="282"/>
        <end position="301"/>
    </location>
</feature>
<feature type="transmembrane region" description="Helical" evidence="7">
    <location>
        <begin position="21"/>
        <end position="41"/>
    </location>
</feature>
<dbReference type="InterPro" id="IPR017475">
    <property type="entry name" value="EPS_sugar_tfrase"/>
</dbReference>
<dbReference type="AlphaFoldDB" id="A0A9W6K267"/>
<feature type="domain" description="Bacterial sugar transferase" evidence="8">
    <location>
        <begin position="275"/>
        <end position="459"/>
    </location>
</feature>
<proteinExistence type="inferred from homology"/>
<evidence type="ECO:0000256" key="2">
    <source>
        <dbReference type="ARBA" id="ARBA00006464"/>
    </source>
</evidence>